<dbReference type="GO" id="GO:0006355">
    <property type="term" value="P:regulation of DNA-templated transcription"/>
    <property type="evidence" value="ECO:0007669"/>
    <property type="project" value="InterPro"/>
</dbReference>
<sequence length="611" mass="67363">MASSQSSTSATAPIIDPSRIASSSKCSPLASALSSFLSSDFNIHHVSHPPTLCDPLYSAPLGRKPPTTRLTRHFLAVSSVSTSIIVYAIEIHIYTTRSSTTIFVSKADSTGFLPKPAFPVPKGSASPIRATTTAFLEYLIAEYNRPGIPTHLTLFARAQDQYLFPNSVNNKSKHVLSDIQLIRWWARVFDPLMSSISLLGQVSEPPKSYLLVPGLELTDLRNVIPSKQWVHGHPYSHPSKPVRECIPQFEDDPKARFLNELEEEGWKGCRNMKEFWELMAFRQECSLGKSVGFLSLVFESSKPARNSERKEIGAPDNSQGSQSSQSSQTSTNSPSTPAPKKRRSPNPDSKNNTSKRRKLKLPDDFQSASTYTIASVLRNPATREYITRRSSTLSSRSSSFSSAIATANDNGKGGKVLSQKDYDRLMHSLLDSDFQGKKCAKESSELWIQMAGKEQLPEVVKQESCSVPMNESEVKVNLLTVRKRSSEEELGKAPTNILTPRKNSKSEDVPVNILQPRKKSESGAGAGDASKLNIPQPNGGEDKTTKSETVTINVLQPRKKIREPVKEEPVVNILQPRKKSKVDENKETSRGDPLSATKESSNNVVQKDTPA</sequence>
<reference evidence="11 12" key="1">
    <citation type="submission" date="2019-10" db="EMBL/GenBank/DDBJ databases">
        <authorList>
            <person name="Palmer J.M."/>
        </authorList>
    </citation>
    <scope>NUCLEOTIDE SEQUENCE [LARGE SCALE GENOMIC DNA]</scope>
    <source>
        <strain evidence="11 12">TWF718</strain>
    </source>
</reference>
<evidence type="ECO:0000256" key="10">
    <source>
        <dbReference type="SAM" id="MobiDB-lite"/>
    </source>
</evidence>
<dbReference type="GO" id="GO:0005634">
    <property type="term" value="C:nucleus"/>
    <property type="evidence" value="ECO:0007669"/>
    <property type="project" value="UniProtKB-SubCell"/>
</dbReference>
<comment type="caution">
    <text evidence="11">The sequence shown here is derived from an EMBL/GenBank/DDBJ whole genome shotgun (WGS) entry which is preliminary data.</text>
</comment>
<feature type="region of interest" description="Disordered" evidence="10">
    <location>
        <begin position="304"/>
        <end position="362"/>
    </location>
</feature>
<evidence type="ECO:0000256" key="9">
    <source>
        <dbReference type="ARBA" id="ARBA00048940"/>
    </source>
</evidence>
<dbReference type="PANTHER" id="PTHR31571:SF2">
    <property type="entry name" value="HISTONE ACETYLTRANSFERASE RTT109"/>
    <property type="match status" value="1"/>
</dbReference>
<evidence type="ECO:0000256" key="3">
    <source>
        <dbReference type="ARBA" id="ARBA00022679"/>
    </source>
</evidence>
<feature type="region of interest" description="Disordered" evidence="10">
    <location>
        <begin position="485"/>
        <end position="611"/>
    </location>
</feature>
<dbReference type="SMART" id="SM01250">
    <property type="entry name" value="KAT11"/>
    <property type="match status" value="1"/>
</dbReference>
<keyword evidence="3" id="KW-0808">Transferase</keyword>
<dbReference type="EMBL" id="JAVHNR010000001">
    <property type="protein sequence ID" value="KAK6356802.1"/>
    <property type="molecule type" value="Genomic_DNA"/>
</dbReference>
<evidence type="ECO:0000256" key="1">
    <source>
        <dbReference type="ARBA" id="ARBA00004123"/>
    </source>
</evidence>
<comment type="catalytic activity">
    <reaction evidence="9">
        <text>L-lysyl-[histone] + acetyl-CoA = N(6)-acetyl-L-lysyl-[histone] + CoA + H(+)</text>
        <dbReference type="Rhea" id="RHEA:21992"/>
        <dbReference type="Rhea" id="RHEA-COMP:9845"/>
        <dbReference type="Rhea" id="RHEA-COMP:11338"/>
        <dbReference type="ChEBI" id="CHEBI:15378"/>
        <dbReference type="ChEBI" id="CHEBI:29969"/>
        <dbReference type="ChEBI" id="CHEBI:57287"/>
        <dbReference type="ChEBI" id="CHEBI:57288"/>
        <dbReference type="ChEBI" id="CHEBI:61930"/>
        <dbReference type="EC" id="2.3.1.48"/>
    </reaction>
    <physiologicalReaction direction="left-to-right" evidence="9">
        <dbReference type="Rhea" id="RHEA:21993"/>
    </physiologicalReaction>
</comment>
<dbReference type="PROSITE" id="PS51728">
    <property type="entry name" value="RTT109_HAT"/>
    <property type="match status" value="1"/>
</dbReference>
<dbReference type="AlphaFoldDB" id="A0AAN8RMH8"/>
<feature type="compositionally biased region" description="Polar residues" evidence="10">
    <location>
        <begin position="597"/>
        <end position="611"/>
    </location>
</feature>
<keyword evidence="12" id="KW-1185">Reference proteome</keyword>
<dbReference type="GO" id="GO:0006974">
    <property type="term" value="P:DNA damage response"/>
    <property type="evidence" value="ECO:0007669"/>
    <property type="project" value="UniProtKB-KW"/>
</dbReference>
<dbReference type="InterPro" id="IPR013178">
    <property type="entry name" value="Histone_AcTrfase_Rtt109/CBP"/>
</dbReference>
<keyword evidence="8" id="KW-0539">Nucleus</keyword>
<dbReference type="GO" id="GO:0032931">
    <property type="term" value="F:histone H3K56 acetyltransferase activity"/>
    <property type="evidence" value="ECO:0007669"/>
    <property type="project" value="TreeGrafter"/>
</dbReference>
<protein>
    <recommendedName>
        <fullName evidence="2">histone acetyltransferase</fullName>
        <ecNumber evidence="2">2.3.1.48</ecNumber>
    </recommendedName>
</protein>
<evidence type="ECO:0000313" key="12">
    <source>
        <dbReference type="Proteomes" id="UP001313282"/>
    </source>
</evidence>
<evidence type="ECO:0000256" key="4">
    <source>
        <dbReference type="ARBA" id="ARBA00022763"/>
    </source>
</evidence>
<evidence type="ECO:0000256" key="8">
    <source>
        <dbReference type="ARBA" id="ARBA00023242"/>
    </source>
</evidence>
<keyword evidence="5" id="KW-0007">Acetylation</keyword>
<gene>
    <name evidence="11" type="ORF">TWF718_001143</name>
</gene>
<keyword evidence="6" id="KW-0805">Transcription regulation</keyword>
<dbReference type="PANTHER" id="PTHR31571">
    <property type="entry name" value="ALTERED INHERITANCE OF MITOCHONDRIA PROTEIN 6"/>
    <property type="match status" value="1"/>
</dbReference>
<organism evidence="11 12">
    <name type="scientific">Orbilia javanica</name>
    <dbReference type="NCBI Taxonomy" id="47235"/>
    <lineage>
        <taxon>Eukaryota</taxon>
        <taxon>Fungi</taxon>
        <taxon>Dikarya</taxon>
        <taxon>Ascomycota</taxon>
        <taxon>Pezizomycotina</taxon>
        <taxon>Orbiliomycetes</taxon>
        <taxon>Orbiliales</taxon>
        <taxon>Orbiliaceae</taxon>
        <taxon>Orbilia</taxon>
    </lineage>
</organism>
<feature type="compositionally biased region" description="Basic and acidic residues" evidence="10">
    <location>
        <begin position="581"/>
        <end position="590"/>
    </location>
</feature>
<dbReference type="InterPro" id="IPR051236">
    <property type="entry name" value="HAT_RTT109-like"/>
</dbReference>
<dbReference type="Pfam" id="PF08214">
    <property type="entry name" value="HAT_KAT11"/>
    <property type="match status" value="1"/>
</dbReference>
<accession>A0AAN8RMH8</accession>
<evidence type="ECO:0000256" key="2">
    <source>
        <dbReference type="ARBA" id="ARBA00013184"/>
    </source>
</evidence>
<evidence type="ECO:0000256" key="7">
    <source>
        <dbReference type="ARBA" id="ARBA00023163"/>
    </source>
</evidence>
<evidence type="ECO:0000256" key="5">
    <source>
        <dbReference type="ARBA" id="ARBA00022990"/>
    </source>
</evidence>
<dbReference type="Proteomes" id="UP001313282">
    <property type="component" value="Unassembled WGS sequence"/>
</dbReference>
<dbReference type="EC" id="2.3.1.48" evidence="2"/>
<evidence type="ECO:0000256" key="6">
    <source>
        <dbReference type="ARBA" id="ARBA00023015"/>
    </source>
</evidence>
<keyword evidence="4" id="KW-0227">DNA damage</keyword>
<proteinExistence type="predicted"/>
<dbReference type="InterPro" id="IPR016849">
    <property type="entry name" value="Rtt109"/>
</dbReference>
<comment type="subcellular location">
    <subcellularLocation>
        <location evidence="1">Nucleus</location>
    </subcellularLocation>
</comment>
<keyword evidence="7" id="KW-0804">Transcription</keyword>
<feature type="compositionally biased region" description="Low complexity" evidence="10">
    <location>
        <begin position="317"/>
        <end position="335"/>
    </location>
</feature>
<evidence type="ECO:0000313" key="11">
    <source>
        <dbReference type="EMBL" id="KAK6356802.1"/>
    </source>
</evidence>
<name>A0AAN8RMH8_9PEZI</name>